<evidence type="ECO:0000256" key="5">
    <source>
        <dbReference type="ARBA" id="ARBA00030918"/>
    </source>
</evidence>
<sequence length="357" mass="41157">MKKIIITIVFLSSFFFSQTYANEPINRGKQYKKKLLTNFTEIKNLNIQSKLINSQSFLIQIQEIKKHSPSLYFKNKYIYNAIINWLKKNENINELNTFGINSFQMKGIDNYGNVKISSYYTPVVEARKNKNTIFKYPIYSMPFHLEKNTLLPKRKDIYNGVLDKKYILAYSNSLINNFIMEIQGSAFIDYGSNKPLTFFSYSGKNGWPYKGIGQILINRGEIKKKNMSMQAIKNWCAKHTEKEIRNLFEENQSFVFFKETKKKQVYGASAVPLVAKTSVAADNSIIKNGSVILLQVPLLDKDGIFINKYEMRLVIALDVGGVIKGQHFDIYEGIGEKSGILAGYYNHYGYAWVLNNK</sequence>
<evidence type="ECO:0000256" key="1">
    <source>
        <dbReference type="ARBA" id="ARBA00001420"/>
    </source>
</evidence>
<protein>
    <recommendedName>
        <fullName evidence="2">peptidoglycan lytic exotransglycosylase</fullName>
        <ecNumber evidence="2">4.2.2.n1</ecNumber>
    </recommendedName>
    <alternativeName>
        <fullName evidence="5">Murein hydrolase A</fullName>
    </alternativeName>
</protein>
<dbReference type="CDD" id="cd14668">
    <property type="entry name" value="mlta_B"/>
    <property type="match status" value="1"/>
</dbReference>
<comment type="catalytic activity">
    <reaction evidence="1">
        <text>Exolytic cleavage of the (1-&gt;4)-beta-glycosidic linkage between N-acetylmuramic acid (MurNAc) and N-acetylglucosamine (GlcNAc) residues in peptidoglycan, from either the reducing or the non-reducing ends of the peptidoglycan chains, with concomitant formation of a 1,6-anhydrobond in the MurNAc residue.</text>
        <dbReference type="EC" id="4.2.2.n1"/>
    </reaction>
</comment>
<dbReference type="InterPro" id="IPR010611">
    <property type="entry name" value="3D_dom"/>
</dbReference>
<name>A0A4D6Y5B8_9GAMM</name>
<evidence type="ECO:0000256" key="4">
    <source>
        <dbReference type="ARBA" id="ARBA00023316"/>
    </source>
</evidence>
<organism evidence="8 9">
    <name type="scientific">Buchnera aphidicola</name>
    <name type="common">Hyperomyzus lactucae</name>
    <dbReference type="NCBI Taxonomy" id="1241860"/>
    <lineage>
        <taxon>Bacteria</taxon>
        <taxon>Pseudomonadati</taxon>
        <taxon>Pseudomonadota</taxon>
        <taxon>Gammaproteobacteria</taxon>
        <taxon>Enterobacterales</taxon>
        <taxon>Erwiniaceae</taxon>
        <taxon>Buchnera</taxon>
    </lineage>
</organism>
<dbReference type="PANTHER" id="PTHR30124">
    <property type="entry name" value="MEMBRANE-BOUND LYTIC MUREIN TRANSGLYCOSYLASE A"/>
    <property type="match status" value="1"/>
</dbReference>
<dbReference type="EC" id="4.2.2.n1" evidence="2"/>
<evidence type="ECO:0000313" key="8">
    <source>
        <dbReference type="EMBL" id="QCI21170.1"/>
    </source>
</evidence>
<dbReference type="NCBIfam" id="NF008366">
    <property type="entry name" value="PRK11162.1"/>
    <property type="match status" value="1"/>
</dbReference>
<dbReference type="SMART" id="SM00925">
    <property type="entry name" value="MltA"/>
    <property type="match status" value="1"/>
</dbReference>
<dbReference type="InterPro" id="IPR005300">
    <property type="entry name" value="MltA_B"/>
</dbReference>
<dbReference type="GO" id="GO:0004553">
    <property type="term" value="F:hydrolase activity, hydrolyzing O-glycosyl compounds"/>
    <property type="evidence" value="ECO:0007669"/>
    <property type="project" value="InterPro"/>
</dbReference>
<evidence type="ECO:0000256" key="6">
    <source>
        <dbReference type="SAM" id="SignalP"/>
    </source>
</evidence>
<dbReference type="Pfam" id="PF03562">
    <property type="entry name" value="MltA"/>
    <property type="match status" value="1"/>
</dbReference>
<dbReference type="GO" id="GO:0019867">
    <property type="term" value="C:outer membrane"/>
    <property type="evidence" value="ECO:0007669"/>
    <property type="project" value="InterPro"/>
</dbReference>
<feature type="signal peptide" evidence="6">
    <location>
        <begin position="1"/>
        <end position="21"/>
    </location>
</feature>
<keyword evidence="6" id="KW-0732">Signal</keyword>
<evidence type="ECO:0000256" key="3">
    <source>
        <dbReference type="ARBA" id="ARBA00023239"/>
    </source>
</evidence>
<dbReference type="SUPFAM" id="SSF50685">
    <property type="entry name" value="Barwin-like endoglucanases"/>
    <property type="match status" value="1"/>
</dbReference>
<dbReference type="Pfam" id="PF06725">
    <property type="entry name" value="3D"/>
    <property type="match status" value="1"/>
</dbReference>
<evidence type="ECO:0000259" key="7">
    <source>
        <dbReference type="SMART" id="SM00925"/>
    </source>
</evidence>
<dbReference type="GO" id="GO:0008933">
    <property type="term" value="F:peptidoglycan lytic transglycosylase activity"/>
    <property type="evidence" value="ECO:0007669"/>
    <property type="project" value="TreeGrafter"/>
</dbReference>
<dbReference type="GO" id="GO:0009253">
    <property type="term" value="P:peptidoglycan catabolic process"/>
    <property type="evidence" value="ECO:0007669"/>
    <property type="project" value="TreeGrafter"/>
</dbReference>
<evidence type="ECO:0000313" key="9">
    <source>
        <dbReference type="Proteomes" id="UP000298738"/>
    </source>
</evidence>
<accession>A0A4D6Y5B8</accession>
<dbReference type="InterPro" id="IPR036908">
    <property type="entry name" value="RlpA-like_sf"/>
</dbReference>
<dbReference type="OrthoDB" id="9783686at2"/>
<dbReference type="Proteomes" id="UP000298738">
    <property type="component" value="Chromosome"/>
</dbReference>
<dbReference type="PANTHER" id="PTHR30124:SF0">
    <property type="entry name" value="MEMBRANE-BOUND LYTIC MUREIN TRANSGLYCOSYLASE A"/>
    <property type="match status" value="1"/>
</dbReference>
<reference evidence="8 9" key="1">
    <citation type="submission" date="2018-12" db="EMBL/GenBank/DDBJ databases">
        <authorList>
            <person name="Chong R.A."/>
        </authorList>
    </citation>
    <scope>NUCLEOTIDE SEQUENCE [LARGE SCALE GENOMIC DNA]</scope>
    <source>
        <strain evidence="8 9">Hla</strain>
    </source>
</reference>
<dbReference type="Gene3D" id="2.40.40.10">
    <property type="entry name" value="RlpA-like domain"/>
    <property type="match status" value="1"/>
</dbReference>
<evidence type="ECO:0000256" key="2">
    <source>
        <dbReference type="ARBA" id="ARBA00012587"/>
    </source>
</evidence>
<reference evidence="8 9" key="2">
    <citation type="submission" date="2019-05" db="EMBL/GenBank/DDBJ databases">
        <title>Genome evolution of the obligate endosymbiont Buchnera aphidicola.</title>
        <authorList>
            <person name="Moran N.A."/>
        </authorList>
    </citation>
    <scope>NUCLEOTIDE SEQUENCE [LARGE SCALE GENOMIC DNA]</scope>
    <source>
        <strain evidence="8 9">Hla</strain>
    </source>
</reference>
<feature type="chain" id="PRO_5020762699" description="peptidoglycan lytic exotransglycosylase" evidence="6">
    <location>
        <begin position="22"/>
        <end position="357"/>
    </location>
</feature>
<proteinExistence type="predicted"/>
<gene>
    <name evidence="8" type="ORF">D9V68_02335</name>
</gene>
<dbReference type="Gene3D" id="2.40.240.50">
    <property type="entry name" value="Barwin-like endoglucanases"/>
    <property type="match status" value="1"/>
</dbReference>
<feature type="domain" description="Lytic transglycosylase MltA" evidence="7">
    <location>
        <begin position="123"/>
        <end position="258"/>
    </location>
</feature>
<dbReference type="GO" id="GO:0009254">
    <property type="term" value="P:peptidoglycan turnover"/>
    <property type="evidence" value="ECO:0007669"/>
    <property type="project" value="InterPro"/>
</dbReference>
<dbReference type="RefSeq" id="WP_158357963.1">
    <property type="nucleotide sequence ID" value="NZ_CP034876.1"/>
</dbReference>
<dbReference type="GO" id="GO:0071555">
    <property type="term" value="P:cell wall organization"/>
    <property type="evidence" value="ECO:0007669"/>
    <property type="project" value="UniProtKB-KW"/>
</dbReference>
<keyword evidence="4" id="KW-0961">Cell wall biogenesis/degradation</keyword>
<dbReference type="AlphaFoldDB" id="A0A4D6Y5B8"/>
<keyword evidence="3" id="KW-0456">Lyase</keyword>
<dbReference type="CDD" id="cd22785">
    <property type="entry name" value="DPBB_MltA-like"/>
    <property type="match status" value="1"/>
</dbReference>
<dbReference type="InterPro" id="IPR026044">
    <property type="entry name" value="MltA"/>
</dbReference>
<dbReference type="EMBL" id="CP034876">
    <property type="protein sequence ID" value="QCI21170.1"/>
    <property type="molecule type" value="Genomic_DNA"/>
</dbReference>